<dbReference type="InterPro" id="IPR003599">
    <property type="entry name" value="Ig_sub"/>
</dbReference>
<reference evidence="3" key="1">
    <citation type="submission" date="2025-08" db="UniProtKB">
        <authorList>
            <consortium name="RefSeq"/>
        </authorList>
    </citation>
    <scope>IDENTIFICATION</scope>
</reference>
<dbReference type="SMART" id="SM00408">
    <property type="entry name" value="IGc2"/>
    <property type="match status" value="2"/>
</dbReference>
<sequence>MEVVVGNEWRLRCQAKGYPRPETDWYHNGGVLLETGNVVFGKGNLVVKNVTQGDGGKYACRVMNDHGVLWANVTVAVVDPSIYDEGMNTYPNYYESDGSYITSNETSKPFWVKPSVMRIQMVVKTASSPVSLRCPAAGNPMPNITWLRNGEPLVETWRMTFKVVQKRWALSFASVTKAYEGDYTCVVANVYGSIQWTYSLEVIGMSKSPIYAAGSKDLP</sequence>
<dbReference type="RefSeq" id="XP_014675947.1">
    <property type="nucleotide sequence ID" value="XM_014820461.1"/>
</dbReference>
<organism evidence="2 3">
    <name type="scientific">Priapulus caudatus</name>
    <name type="common">Priapulid worm</name>
    <dbReference type="NCBI Taxonomy" id="37621"/>
    <lineage>
        <taxon>Eukaryota</taxon>
        <taxon>Metazoa</taxon>
        <taxon>Ecdysozoa</taxon>
        <taxon>Scalidophora</taxon>
        <taxon>Priapulida</taxon>
        <taxon>Priapulimorpha</taxon>
        <taxon>Priapulimorphida</taxon>
        <taxon>Priapulidae</taxon>
        <taxon>Priapulus</taxon>
    </lineage>
</organism>
<dbReference type="SUPFAM" id="SSF48726">
    <property type="entry name" value="Immunoglobulin"/>
    <property type="match status" value="2"/>
</dbReference>
<dbReference type="InterPro" id="IPR013783">
    <property type="entry name" value="Ig-like_fold"/>
</dbReference>
<keyword evidence="2" id="KW-1185">Reference proteome</keyword>
<dbReference type="Gene3D" id="2.60.40.10">
    <property type="entry name" value="Immunoglobulins"/>
    <property type="match status" value="2"/>
</dbReference>
<dbReference type="Pfam" id="PF07679">
    <property type="entry name" value="I-set"/>
    <property type="match status" value="1"/>
</dbReference>
<name>A0ABM1EUS6_PRICU</name>
<dbReference type="InterPro" id="IPR003598">
    <property type="entry name" value="Ig_sub2"/>
</dbReference>
<proteinExistence type="predicted"/>
<dbReference type="PANTHER" id="PTHR19890">
    <property type="entry name" value="FIBROBLAST GROWTH FACTOR RECEPTOR"/>
    <property type="match status" value="1"/>
</dbReference>
<evidence type="ECO:0000313" key="3">
    <source>
        <dbReference type="RefSeq" id="XP_014675947.1"/>
    </source>
</evidence>
<dbReference type="InterPro" id="IPR007110">
    <property type="entry name" value="Ig-like_dom"/>
</dbReference>
<dbReference type="Pfam" id="PF13927">
    <property type="entry name" value="Ig_3"/>
    <property type="match status" value="1"/>
</dbReference>
<dbReference type="Proteomes" id="UP000695022">
    <property type="component" value="Unplaced"/>
</dbReference>
<feature type="domain" description="Ig-like" evidence="1">
    <location>
        <begin position="114"/>
        <end position="201"/>
    </location>
</feature>
<gene>
    <name evidence="3" type="primary">LOC106815928</name>
</gene>
<protein>
    <submittedName>
        <fullName evidence="3">Fibroblast growth factor receptor 3-like</fullName>
    </submittedName>
</protein>
<feature type="domain" description="Ig-like" evidence="1">
    <location>
        <begin position="1"/>
        <end position="76"/>
    </location>
</feature>
<accession>A0ABM1EUS6</accession>
<dbReference type="SMART" id="SM00409">
    <property type="entry name" value="IG"/>
    <property type="match status" value="2"/>
</dbReference>
<dbReference type="InterPro" id="IPR036179">
    <property type="entry name" value="Ig-like_dom_sf"/>
</dbReference>
<dbReference type="GeneID" id="106815928"/>
<dbReference type="InterPro" id="IPR052615">
    <property type="entry name" value="FGFRL"/>
</dbReference>
<dbReference type="PANTHER" id="PTHR19890:SF10">
    <property type="entry name" value="FIBROBLAST GROWTH FACTOR RECEPTOR-LIKE 1"/>
    <property type="match status" value="1"/>
</dbReference>
<evidence type="ECO:0000313" key="2">
    <source>
        <dbReference type="Proteomes" id="UP000695022"/>
    </source>
</evidence>
<dbReference type="InterPro" id="IPR013098">
    <property type="entry name" value="Ig_I-set"/>
</dbReference>
<evidence type="ECO:0000259" key="1">
    <source>
        <dbReference type="PROSITE" id="PS50835"/>
    </source>
</evidence>
<dbReference type="PROSITE" id="PS50835">
    <property type="entry name" value="IG_LIKE"/>
    <property type="match status" value="2"/>
</dbReference>